<dbReference type="EMBL" id="UGOA01000001">
    <property type="protein sequence ID" value="STX42954.1"/>
    <property type="molecule type" value="Genomic_DNA"/>
</dbReference>
<dbReference type="RefSeq" id="WP_115221538.1">
    <property type="nucleotide sequence ID" value="NZ_UGOA01000001.1"/>
</dbReference>
<name>A0A378J5B6_9GAMM</name>
<protein>
    <submittedName>
        <fullName evidence="1">Uncharacterized protein</fullName>
    </submittedName>
</protein>
<organism evidence="1 2">
    <name type="scientific">Legionella donaldsonii</name>
    <dbReference type="NCBI Taxonomy" id="45060"/>
    <lineage>
        <taxon>Bacteria</taxon>
        <taxon>Pseudomonadati</taxon>
        <taxon>Pseudomonadota</taxon>
        <taxon>Gammaproteobacteria</taxon>
        <taxon>Legionellales</taxon>
        <taxon>Legionellaceae</taxon>
        <taxon>Legionella</taxon>
    </lineage>
</organism>
<reference evidence="1 2" key="1">
    <citation type="submission" date="2018-06" db="EMBL/GenBank/DDBJ databases">
        <authorList>
            <consortium name="Pathogen Informatics"/>
            <person name="Doyle S."/>
        </authorList>
    </citation>
    <scope>NUCLEOTIDE SEQUENCE [LARGE SCALE GENOMIC DNA]</scope>
    <source>
        <strain evidence="1 2">NCTC13292</strain>
    </source>
</reference>
<proteinExistence type="predicted"/>
<keyword evidence="2" id="KW-1185">Reference proteome</keyword>
<dbReference type="AlphaFoldDB" id="A0A378J5B6"/>
<sequence>MNDELIDFFKNAEDYFFRAISKKCIEFPNQAVIYLTGVEAESLNLLICKENISDSKTIFTKSAQIFFKPSLTLDNCCLRAVF</sequence>
<dbReference type="Proteomes" id="UP000254677">
    <property type="component" value="Unassembled WGS sequence"/>
</dbReference>
<gene>
    <name evidence="1" type="ORF">NCTC13292_01876</name>
</gene>
<evidence type="ECO:0000313" key="2">
    <source>
        <dbReference type="Proteomes" id="UP000254677"/>
    </source>
</evidence>
<accession>A0A378J5B6</accession>
<evidence type="ECO:0000313" key="1">
    <source>
        <dbReference type="EMBL" id="STX42954.1"/>
    </source>
</evidence>